<proteinExistence type="predicted"/>
<dbReference type="Gene3D" id="2.170.270.10">
    <property type="entry name" value="SET domain"/>
    <property type="match status" value="1"/>
</dbReference>
<protein>
    <recommendedName>
        <fullName evidence="5">Histone-lysine N-methyltransferase SET5</fullName>
    </recommendedName>
    <alternativeName>
        <fullName evidence="4">SET domain-containing protein 5</fullName>
    </alternativeName>
</protein>
<dbReference type="GO" id="GO:0032259">
    <property type="term" value="P:methylation"/>
    <property type="evidence" value="ECO:0007669"/>
    <property type="project" value="UniProtKB-KW"/>
</dbReference>
<dbReference type="PROSITE" id="PS50280">
    <property type="entry name" value="SET"/>
    <property type="match status" value="1"/>
</dbReference>
<feature type="compositionally biased region" description="Acidic residues" evidence="7">
    <location>
        <begin position="372"/>
        <end position="390"/>
    </location>
</feature>
<dbReference type="GO" id="GO:0042799">
    <property type="term" value="F:histone H4K20 methyltransferase activity"/>
    <property type="evidence" value="ECO:0007669"/>
    <property type="project" value="TreeGrafter"/>
</dbReference>
<keyword evidence="1" id="KW-0489">Methyltransferase</keyword>
<gene>
    <name evidence="9" type="ORF">BCR32DRAFT_271716</name>
</gene>
<dbReference type="Pfam" id="PF00856">
    <property type="entry name" value="SET"/>
    <property type="match status" value="1"/>
</dbReference>
<accession>A0A1Y1WRJ9</accession>
<dbReference type="Proteomes" id="UP000193944">
    <property type="component" value="Unassembled WGS sequence"/>
</dbReference>
<dbReference type="AlphaFoldDB" id="A0A1Y1WRJ9"/>
<evidence type="ECO:0000256" key="3">
    <source>
        <dbReference type="ARBA" id="ARBA00022691"/>
    </source>
</evidence>
<feature type="domain" description="SET" evidence="8">
    <location>
        <begin position="3"/>
        <end position="337"/>
    </location>
</feature>
<dbReference type="SUPFAM" id="SSF82199">
    <property type="entry name" value="SET domain"/>
    <property type="match status" value="1"/>
</dbReference>
<dbReference type="OrthoDB" id="438641at2759"/>
<dbReference type="GO" id="GO:0045814">
    <property type="term" value="P:negative regulation of gene expression, epigenetic"/>
    <property type="evidence" value="ECO:0007669"/>
    <property type="project" value="TreeGrafter"/>
</dbReference>
<name>A0A1Y1WRJ9_9FUNG</name>
<organism evidence="9 10">
    <name type="scientific">Anaeromyces robustus</name>
    <dbReference type="NCBI Taxonomy" id="1754192"/>
    <lineage>
        <taxon>Eukaryota</taxon>
        <taxon>Fungi</taxon>
        <taxon>Fungi incertae sedis</taxon>
        <taxon>Chytridiomycota</taxon>
        <taxon>Chytridiomycota incertae sedis</taxon>
        <taxon>Neocallimastigomycetes</taxon>
        <taxon>Neocallimastigales</taxon>
        <taxon>Neocallimastigaceae</taxon>
        <taxon>Anaeromyces</taxon>
    </lineage>
</organism>
<evidence type="ECO:0000256" key="7">
    <source>
        <dbReference type="SAM" id="MobiDB-lite"/>
    </source>
</evidence>
<evidence type="ECO:0000313" key="9">
    <source>
        <dbReference type="EMBL" id="ORX75744.1"/>
    </source>
</evidence>
<keyword evidence="3" id="KW-0949">S-adenosyl-L-methionine</keyword>
<reference evidence="9 10" key="1">
    <citation type="submission" date="2016-08" db="EMBL/GenBank/DDBJ databases">
        <title>A Parts List for Fungal Cellulosomes Revealed by Comparative Genomics.</title>
        <authorList>
            <consortium name="DOE Joint Genome Institute"/>
            <person name="Haitjema C.H."/>
            <person name="Gilmore S.P."/>
            <person name="Henske J.K."/>
            <person name="Solomon K.V."/>
            <person name="De Groot R."/>
            <person name="Kuo A."/>
            <person name="Mondo S.J."/>
            <person name="Salamov A.A."/>
            <person name="Labutti K."/>
            <person name="Zhao Z."/>
            <person name="Chiniquy J."/>
            <person name="Barry K."/>
            <person name="Brewer H.M."/>
            <person name="Purvine S.O."/>
            <person name="Wright A.T."/>
            <person name="Boxma B."/>
            <person name="Van Alen T."/>
            <person name="Hackstein J.H."/>
            <person name="Baker S.E."/>
            <person name="Grigoriev I.V."/>
            <person name="O'Malley M.A."/>
        </authorList>
    </citation>
    <scope>NUCLEOTIDE SEQUENCE [LARGE SCALE GENOMIC DNA]</scope>
    <source>
        <strain evidence="9 10">S4</strain>
    </source>
</reference>
<evidence type="ECO:0000256" key="5">
    <source>
        <dbReference type="ARBA" id="ARBA00044528"/>
    </source>
</evidence>
<dbReference type="SMART" id="SM00317">
    <property type="entry name" value="SET"/>
    <property type="match status" value="1"/>
</dbReference>
<dbReference type="STRING" id="1754192.A0A1Y1WRJ9"/>
<keyword evidence="2" id="KW-0808">Transferase</keyword>
<comment type="catalytic activity">
    <reaction evidence="6">
        <text>L-lysyl-[histone] + S-adenosyl-L-methionine = N(6)-methyl-L-lysyl-[histone] + S-adenosyl-L-homocysteine + H(+)</text>
        <dbReference type="Rhea" id="RHEA:10024"/>
        <dbReference type="Rhea" id="RHEA-COMP:9845"/>
        <dbReference type="Rhea" id="RHEA-COMP:9846"/>
        <dbReference type="ChEBI" id="CHEBI:15378"/>
        <dbReference type="ChEBI" id="CHEBI:29969"/>
        <dbReference type="ChEBI" id="CHEBI:57856"/>
        <dbReference type="ChEBI" id="CHEBI:59789"/>
        <dbReference type="ChEBI" id="CHEBI:61929"/>
    </reaction>
    <physiologicalReaction direction="left-to-right" evidence="6">
        <dbReference type="Rhea" id="RHEA:10025"/>
    </physiologicalReaction>
</comment>
<evidence type="ECO:0000259" key="8">
    <source>
        <dbReference type="PROSITE" id="PS50280"/>
    </source>
</evidence>
<evidence type="ECO:0000256" key="6">
    <source>
        <dbReference type="ARBA" id="ARBA00048619"/>
    </source>
</evidence>
<evidence type="ECO:0000313" key="10">
    <source>
        <dbReference type="Proteomes" id="UP000193944"/>
    </source>
</evidence>
<keyword evidence="10" id="KW-1185">Reference proteome</keyword>
<reference evidence="9 10" key="2">
    <citation type="submission" date="2016-08" db="EMBL/GenBank/DDBJ databases">
        <title>Pervasive Adenine N6-methylation of Active Genes in Fungi.</title>
        <authorList>
            <consortium name="DOE Joint Genome Institute"/>
            <person name="Mondo S.J."/>
            <person name="Dannebaum R.O."/>
            <person name="Kuo R.C."/>
            <person name="Labutti K."/>
            <person name="Haridas S."/>
            <person name="Kuo A."/>
            <person name="Salamov A."/>
            <person name="Ahrendt S.R."/>
            <person name="Lipzen A."/>
            <person name="Sullivan W."/>
            <person name="Andreopoulos W.B."/>
            <person name="Clum A."/>
            <person name="Lindquist E."/>
            <person name="Daum C."/>
            <person name="Ramamoorthy G.K."/>
            <person name="Gryganskyi A."/>
            <person name="Culley D."/>
            <person name="Magnuson J.K."/>
            <person name="James T.Y."/>
            <person name="O'Malley M.A."/>
            <person name="Stajich J.E."/>
            <person name="Spatafora J.W."/>
            <person name="Visel A."/>
            <person name="Grigoriev I.V."/>
        </authorList>
    </citation>
    <scope>NUCLEOTIDE SEQUENCE [LARGE SCALE GENOMIC DNA]</scope>
    <source>
        <strain evidence="9 10">S4</strain>
    </source>
</reference>
<evidence type="ECO:0000256" key="1">
    <source>
        <dbReference type="ARBA" id="ARBA00022603"/>
    </source>
</evidence>
<evidence type="ECO:0000256" key="4">
    <source>
        <dbReference type="ARBA" id="ARBA00042380"/>
    </source>
</evidence>
<feature type="region of interest" description="Disordered" evidence="7">
    <location>
        <begin position="363"/>
        <end position="394"/>
    </location>
</feature>
<dbReference type="InterPro" id="IPR046341">
    <property type="entry name" value="SET_dom_sf"/>
</dbReference>
<dbReference type="EMBL" id="MCFG01000339">
    <property type="protein sequence ID" value="ORX75744.1"/>
    <property type="molecule type" value="Genomic_DNA"/>
</dbReference>
<comment type="caution">
    <text evidence="9">The sequence shown here is derived from an EMBL/GenBank/DDBJ whole genome shotgun (WGS) entry which is preliminary data.</text>
</comment>
<dbReference type="InterPro" id="IPR001214">
    <property type="entry name" value="SET_dom"/>
</dbReference>
<evidence type="ECO:0000256" key="2">
    <source>
        <dbReference type="ARBA" id="ARBA00022679"/>
    </source>
</evidence>
<dbReference type="PANTHER" id="PTHR46402:SF2">
    <property type="entry name" value="HISTONE-LYSINE N-TRIMETHYLTRANSFERASE SMYD5"/>
    <property type="match status" value="1"/>
</dbReference>
<sequence length="425" mass="49485">MTLNVEVCWISDEKERGLKALKDFDEEEEIFIEDPIVSCQFLYNRQYFPGCSYCMKSLEEPEIMLQRLSGCSEIPNLPFIYEYKEKYPQNDVYTNENGLEVYCSQECKEKAYKEFQNLLDVNGRDPEHPLLKLEELWKSFHYPPESATPILIARIIAIIRNKLDEGISKEEAMAPFLSFKNDKKNQEIGIIQKFLDEKFETRIKDVHQLIVDALYDPRIPELFTMSTFQTLLCTICLNAQGIGTSNFENYSRFIRNLPESSVKENALDYLDQFNDGIEEESGMFTHLEGSGLYALHKHINHSCEPNAQIRFPFNNNKVQVVALKPIKKGEEITISYIDLDDDCDCEECGEDCECEGEDYEEAGCSSSHQHDEEENAEEEEGEEEEGEEIPGEDRRSYLREYYLFECHCTKCQKEIEEYNKTHPTN</sequence>
<dbReference type="PANTHER" id="PTHR46402">
    <property type="entry name" value="SET AND MYND DOMAIN-CONTAINING PROTEIN 5"/>
    <property type="match status" value="1"/>
</dbReference>